<dbReference type="PRINTS" id="PR00412">
    <property type="entry name" value="EPOXHYDRLASE"/>
</dbReference>
<dbReference type="GO" id="GO:0016787">
    <property type="term" value="F:hydrolase activity"/>
    <property type="evidence" value="ECO:0007669"/>
    <property type="project" value="UniProtKB-KW"/>
</dbReference>
<protein>
    <submittedName>
        <fullName evidence="2">Alpha/beta hydrolase</fullName>
    </submittedName>
</protein>
<comment type="caution">
    <text evidence="2">The sequence shown here is derived from an EMBL/GenBank/DDBJ whole genome shotgun (WGS) entry which is preliminary data.</text>
</comment>
<evidence type="ECO:0000313" key="2">
    <source>
        <dbReference type="EMBL" id="RCS56682.1"/>
    </source>
</evidence>
<keyword evidence="3" id="KW-1185">Reference proteome</keyword>
<dbReference type="AlphaFoldDB" id="A0A368KZW2"/>
<dbReference type="InterPro" id="IPR000073">
    <property type="entry name" value="AB_hydrolase_1"/>
</dbReference>
<dbReference type="RefSeq" id="WP_114403652.1">
    <property type="nucleotide sequence ID" value="NZ_QPGB01000006.1"/>
</dbReference>
<sequence>MSGIVMQGRVTAQKQLPPLLLLHGHPQTHVIWHRVAPQLAQHFSLVMPDLRGYGDSSKPPSDAHHATYSKRAMAHDLRALMAQLGYERFQVLAHDRGARVAHRLAVDYPEAVERMLLLDIAPTLAMYEQTSQAFATAYWHWFFLIQAAPFPENLINANPLAYLRKTMRAAVGEFDPHAWAEYERCIQNPETVRAICEDYRAAASIDLEHARADIARQRWIECPLHVLWGKQGVIQQCFDPLAEWRKLCRQPTQVTGGAIDCGHYIPEESPQRLVDAALQFFTHSR</sequence>
<dbReference type="Gene3D" id="3.40.50.1820">
    <property type="entry name" value="alpha/beta hydrolase"/>
    <property type="match status" value="1"/>
</dbReference>
<dbReference type="Pfam" id="PF00561">
    <property type="entry name" value="Abhydrolase_1"/>
    <property type="match status" value="1"/>
</dbReference>
<name>A0A368KZW2_9BURK</name>
<gene>
    <name evidence="2" type="ORF">DU000_11220</name>
</gene>
<dbReference type="InterPro" id="IPR000639">
    <property type="entry name" value="Epox_hydrolase-like"/>
</dbReference>
<dbReference type="EMBL" id="QPGB01000006">
    <property type="protein sequence ID" value="RCS56682.1"/>
    <property type="molecule type" value="Genomic_DNA"/>
</dbReference>
<dbReference type="Proteomes" id="UP000252357">
    <property type="component" value="Unassembled WGS sequence"/>
</dbReference>
<dbReference type="InterPro" id="IPR050266">
    <property type="entry name" value="AB_hydrolase_sf"/>
</dbReference>
<keyword evidence="2" id="KW-0378">Hydrolase</keyword>
<feature type="domain" description="AB hydrolase-1" evidence="1">
    <location>
        <begin position="17"/>
        <end position="269"/>
    </location>
</feature>
<dbReference type="PANTHER" id="PTHR43798:SF33">
    <property type="entry name" value="HYDROLASE, PUTATIVE (AFU_ORTHOLOGUE AFUA_2G14860)-RELATED"/>
    <property type="match status" value="1"/>
</dbReference>
<dbReference type="PANTHER" id="PTHR43798">
    <property type="entry name" value="MONOACYLGLYCEROL LIPASE"/>
    <property type="match status" value="1"/>
</dbReference>
<dbReference type="SUPFAM" id="SSF53474">
    <property type="entry name" value="alpha/beta-Hydrolases"/>
    <property type="match status" value="1"/>
</dbReference>
<dbReference type="PRINTS" id="PR00111">
    <property type="entry name" value="ABHYDROLASE"/>
</dbReference>
<evidence type="ECO:0000313" key="3">
    <source>
        <dbReference type="Proteomes" id="UP000252357"/>
    </source>
</evidence>
<organism evidence="2 3">
    <name type="scientific">Parvibium lacunae</name>
    <dbReference type="NCBI Taxonomy" id="1888893"/>
    <lineage>
        <taxon>Bacteria</taxon>
        <taxon>Pseudomonadati</taxon>
        <taxon>Pseudomonadota</taxon>
        <taxon>Betaproteobacteria</taxon>
        <taxon>Burkholderiales</taxon>
        <taxon>Alcaligenaceae</taxon>
        <taxon>Parvibium</taxon>
    </lineage>
</organism>
<dbReference type="OrthoDB" id="9780765at2"/>
<accession>A0A368KZW2</accession>
<dbReference type="GO" id="GO:0016020">
    <property type="term" value="C:membrane"/>
    <property type="evidence" value="ECO:0007669"/>
    <property type="project" value="TreeGrafter"/>
</dbReference>
<evidence type="ECO:0000259" key="1">
    <source>
        <dbReference type="Pfam" id="PF00561"/>
    </source>
</evidence>
<dbReference type="InterPro" id="IPR029058">
    <property type="entry name" value="AB_hydrolase_fold"/>
</dbReference>
<reference evidence="2 3" key="1">
    <citation type="journal article" date="2018" name="Int. J. Syst. Evol. Microbiol.">
        <title>Parvibium lacunae gen. nov., sp. nov., a new member of the family Alcaligenaceae isolated from a freshwater pond.</title>
        <authorList>
            <person name="Chen W.M."/>
            <person name="Xie P.B."/>
            <person name="Hsu M.Y."/>
            <person name="Sheu S.Y."/>
        </authorList>
    </citation>
    <scope>NUCLEOTIDE SEQUENCE [LARGE SCALE GENOMIC DNA]</scope>
    <source>
        <strain evidence="2 3">KMB9</strain>
    </source>
</reference>
<proteinExistence type="predicted"/>